<dbReference type="AlphaFoldDB" id="A0A1F7J548"/>
<evidence type="ECO:0000313" key="2">
    <source>
        <dbReference type="Proteomes" id="UP000178558"/>
    </source>
</evidence>
<dbReference type="Proteomes" id="UP000178558">
    <property type="component" value="Unassembled WGS sequence"/>
</dbReference>
<protein>
    <submittedName>
        <fullName evidence="1">Uncharacterized protein</fullName>
    </submittedName>
</protein>
<accession>A0A1F7J548</accession>
<organism evidence="1 2">
    <name type="scientific">Candidatus Roizmanbacteria bacterium RIFCSPLOWO2_01_FULL_40_42</name>
    <dbReference type="NCBI Taxonomy" id="1802066"/>
    <lineage>
        <taxon>Bacteria</taxon>
        <taxon>Candidatus Roizmaniibacteriota</taxon>
    </lineage>
</organism>
<comment type="caution">
    <text evidence="1">The sequence shown here is derived from an EMBL/GenBank/DDBJ whole genome shotgun (WGS) entry which is preliminary data.</text>
</comment>
<gene>
    <name evidence="1" type="ORF">A3B50_04545</name>
</gene>
<reference evidence="1 2" key="1">
    <citation type="journal article" date="2016" name="Nat. Commun.">
        <title>Thousands of microbial genomes shed light on interconnected biogeochemical processes in an aquifer system.</title>
        <authorList>
            <person name="Anantharaman K."/>
            <person name="Brown C.T."/>
            <person name="Hug L.A."/>
            <person name="Sharon I."/>
            <person name="Castelle C.J."/>
            <person name="Probst A.J."/>
            <person name="Thomas B.C."/>
            <person name="Singh A."/>
            <person name="Wilkins M.J."/>
            <person name="Karaoz U."/>
            <person name="Brodie E.L."/>
            <person name="Williams K.H."/>
            <person name="Hubbard S.S."/>
            <person name="Banfield J.F."/>
        </authorList>
    </citation>
    <scope>NUCLEOTIDE SEQUENCE [LARGE SCALE GENOMIC DNA]</scope>
</reference>
<proteinExistence type="predicted"/>
<evidence type="ECO:0000313" key="1">
    <source>
        <dbReference type="EMBL" id="OGK50738.1"/>
    </source>
</evidence>
<sequence length="144" mass="16360">MANPERSWETLGDLAQLSATRQQKGQGSLVERLLFTGRFFLIPGAEYLSRDVIAKHLSLPSEELEKPENATRLSYFVLRNCSPELTGFGRFIMTVGASRATRRVIELTAKKSGREAMRNMRDFNRDARRQVRPINIFDANGRVS</sequence>
<name>A0A1F7J548_9BACT</name>
<dbReference type="EMBL" id="MGAQ01000012">
    <property type="protein sequence ID" value="OGK50738.1"/>
    <property type="molecule type" value="Genomic_DNA"/>
</dbReference>